<dbReference type="STRING" id="1177982.SAMN04489711_102139"/>
<protein>
    <submittedName>
        <fullName evidence="2">Uncharacterized protein</fullName>
    </submittedName>
</protein>
<dbReference type="EMBL" id="FONX01000002">
    <property type="protein sequence ID" value="SFE45654.1"/>
    <property type="molecule type" value="Genomic_DNA"/>
</dbReference>
<sequence>MSAGPHTLAAAQPPDAALPLAGDAAALSDFFRDADAAADAPLLWRIAQQQALTHALSGLFHGPAALVQLRLWVFLQLAVHGEAQLPRERIDELFHALRPEALETVLKRLRDAGLLVWDDTQRAYALPPLAQRVAGLISPLASEAPPLDGDDEGSELAALLGSVVGANQLGHVDAGQVQLLHAQLARLHGEFADAIASGSEFRLREARKRYDRAATLIDRASDAITAIISNAHGHIALERAARGLGQAQSRLLAMASQFNRALQQVDRQRVTLGTTGLTSTDVKRWLQSTPHPHRLLRGALAAPTPFLAALAPHELLDVTEAEFERDRPTLEAPEDLPQPQAAPAGSLAAVALPHELTDLCALLAGWNLSADDAAAATPRTVADALLHAAGGEDARYAQVAYKTQLLPLLGDPQAAVLPGATGELARQPWRVQWEPATDALDHPQVRRLSRGTLVPADAAPHPAPAAEAAAPARQDD</sequence>
<evidence type="ECO:0000313" key="3">
    <source>
        <dbReference type="Proteomes" id="UP000199119"/>
    </source>
</evidence>
<name>A0A1I2ANS7_9BURK</name>
<dbReference type="AlphaFoldDB" id="A0A1I2ANS7"/>
<reference evidence="3" key="1">
    <citation type="submission" date="2016-10" db="EMBL/GenBank/DDBJ databases">
        <authorList>
            <person name="Varghese N."/>
            <person name="Submissions S."/>
        </authorList>
    </citation>
    <scope>NUCLEOTIDE SEQUENCE [LARGE SCALE GENOMIC DNA]</scope>
    <source>
        <strain evidence="3">DSM 27981</strain>
    </source>
</reference>
<evidence type="ECO:0000256" key="1">
    <source>
        <dbReference type="SAM" id="MobiDB-lite"/>
    </source>
</evidence>
<proteinExistence type="predicted"/>
<keyword evidence="3" id="KW-1185">Reference proteome</keyword>
<feature type="region of interest" description="Disordered" evidence="1">
    <location>
        <begin position="436"/>
        <end position="476"/>
    </location>
</feature>
<organism evidence="2 3">
    <name type="scientific">Paracidovorax wautersii</name>
    <dbReference type="NCBI Taxonomy" id="1177982"/>
    <lineage>
        <taxon>Bacteria</taxon>
        <taxon>Pseudomonadati</taxon>
        <taxon>Pseudomonadota</taxon>
        <taxon>Betaproteobacteria</taxon>
        <taxon>Burkholderiales</taxon>
        <taxon>Comamonadaceae</taxon>
        <taxon>Paracidovorax</taxon>
    </lineage>
</organism>
<evidence type="ECO:0000313" key="2">
    <source>
        <dbReference type="EMBL" id="SFE45654.1"/>
    </source>
</evidence>
<gene>
    <name evidence="2" type="ORF">SAMN04489711_102139</name>
</gene>
<accession>A0A1I2ANS7</accession>
<dbReference type="Proteomes" id="UP000199119">
    <property type="component" value="Unassembled WGS sequence"/>
</dbReference>
<dbReference type="RefSeq" id="WP_245785093.1">
    <property type="nucleotide sequence ID" value="NZ_FONX01000002.1"/>
</dbReference>
<feature type="compositionally biased region" description="Low complexity" evidence="1">
    <location>
        <begin position="455"/>
        <end position="476"/>
    </location>
</feature>